<dbReference type="RefSeq" id="WP_068843818.1">
    <property type="nucleotide sequence ID" value="NZ_FRBT01000004.1"/>
</dbReference>
<dbReference type="InterPro" id="IPR009993">
    <property type="entry name" value="WecF"/>
</dbReference>
<reference evidence="8" key="1">
    <citation type="submission" date="2016-11" db="EMBL/GenBank/DDBJ databases">
        <authorList>
            <person name="Varghese N."/>
            <person name="Submissions S."/>
        </authorList>
    </citation>
    <scope>NUCLEOTIDE SEQUENCE [LARGE SCALE GENOMIC DNA]</scope>
    <source>
        <strain evidence="8">DSM 24724</strain>
    </source>
</reference>
<dbReference type="Proteomes" id="UP000184028">
    <property type="component" value="Unassembled WGS sequence"/>
</dbReference>
<dbReference type="Pfam" id="PF07429">
    <property type="entry name" value="Glyco_transf_56"/>
    <property type="match status" value="1"/>
</dbReference>
<evidence type="ECO:0000256" key="4">
    <source>
        <dbReference type="ARBA" id="ARBA00022679"/>
    </source>
</evidence>
<keyword evidence="5 6" id="KW-0472">Membrane</keyword>
<feature type="transmembrane region" description="Helical" evidence="6">
    <location>
        <begin position="72"/>
        <end position="90"/>
    </location>
</feature>
<keyword evidence="6" id="KW-0812">Transmembrane</keyword>
<evidence type="ECO:0000256" key="3">
    <source>
        <dbReference type="ARBA" id="ARBA00022676"/>
    </source>
</evidence>
<gene>
    <name evidence="7" type="ORF">SAMN05444484_104328</name>
</gene>
<evidence type="ECO:0000256" key="5">
    <source>
        <dbReference type="ARBA" id="ARBA00023136"/>
    </source>
</evidence>
<evidence type="ECO:0000313" key="7">
    <source>
        <dbReference type="EMBL" id="SHM19219.1"/>
    </source>
</evidence>
<keyword evidence="1" id="KW-1003">Cell membrane</keyword>
<keyword evidence="3 7" id="KW-0328">Glycosyltransferase</keyword>
<dbReference type="STRING" id="946677.SAMN05444484_104328"/>
<evidence type="ECO:0000256" key="1">
    <source>
        <dbReference type="ARBA" id="ARBA00022475"/>
    </source>
</evidence>
<organism evidence="7 8">
    <name type="scientific">Flavobacterium chilense</name>
    <dbReference type="NCBI Taxonomy" id="946677"/>
    <lineage>
        <taxon>Bacteria</taxon>
        <taxon>Pseudomonadati</taxon>
        <taxon>Bacteroidota</taxon>
        <taxon>Flavobacteriia</taxon>
        <taxon>Flavobacteriales</taxon>
        <taxon>Flavobacteriaceae</taxon>
        <taxon>Flavobacterium</taxon>
    </lineage>
</organism>
<dbReference type="GO" id="GO:0009246">
    <property type="term" value="P:enterobacterial common antigen biosynthetic process"/>
    <property type="evidence" value="ECO:0007669"/>
    <property type="project" value="InterPro"/>
</dbReference>
<accession>A0A1M7GTR5</accession>
<evidence type="ECO:0000256" key="2">
    <source>
        <dbReference type="ARBA" id="ARBA00022519"/>
    </source>
</evidence>
<evidence type="ECO:0000256" key="6">
    <source>
        <dbReference type="SAM" id="Phobius"/>
    </source>
</evidence>
<proteinExistence type="predicted"/>
<sequence length="337" mass="39235">MVLHIIDPDKFTKPLANFLIEDERFKNHFFLSPKDSGIVGSKQIIDLRSPLSKNLFYNFRTMFSQCCKARRIVLHGLVLVHFFFFFPFFFHKISWVIYGYELEVIKASTGWYSRMLRFVLSRVNCHISHVHEDSEEANKLLKSKAKFIYSPMYLSNIVDITFFKAEDLSKKDSINVLVGNSTDPTNEHISIFDMLEGEIEFINKIFCPLSYGTHDEYRDKIIIEGARRFGDKFVPLTELMTIEKYIDFLKTIDVAVFNHNRQQAMGNTLTLLGLGKIVYMRSGTNSFESLTKRGFIVFDNKLIKECGFKVNREVLTNKATLENYYSMSVLIDSYINL</sequence>
<protein>
    <submittedName>
        <fullName evidence="7">4-alpha-L-fucosyltransferase glycosyl transferase group 56</fullName>
    </submittedName>
</protein>
<keyword evidence="4 7" id="KW-0808">Transferase</keyword>
<keyword evidence="8" id="KW-1185">Reference proteome</keyword>
<dbReference type="EMBL" id="FRBT01000004">
    <property type="protein sequence ID" value="SHM19219.1"/>
    <property type="molecule type" value="Genomic_DNA"/>
</dbReference>
<dbReference type="AlphaFoldDB" id="A0A1M7GTR5"/>
<keyword evidence="6" id="KW-1133">Transmembrane helix</keyword>
<evidence type="ECO:0000313" key="8">
    <source>
        <dbReference type="Proteomes" id="UP000184028"/>
    </source>
</evidence>
<dbReference type="OrthoDB" id="1083028at2"/>
<dbReference type="GO" id="GO:0008417">
    <property type="term" value="F:fucosyltransferase activity"/>
    <property type="evidence" value="ECO:0007669"/>
    <property type="project" value="InterPro"/>
</dbReference>
<name>A0A1M7GTR5_9FLAO</name>
<keyword evidence="2" id="KW-0997">Cell inner membrane</keyword>